<name>A0AAW1DBS8_9HEMI</name>
<dbReference type="InterPro" id="IPR011993">
    <property type="entry name" value="PH-like_dom_sf"/>
</dbReference>
<feature type="compositionally biased region" description="Low complexity" evidence="4">
    <location>
        <begin position="1682"/>
        <end position="1697"/>
    </location>
</feature>
<evidence type="ECO:0000256" key="1">
    <source>
        <dbReference type="ARBA" id="ARBA00022574"/>
    </source>
</evidence>
<dbReference type="PROSITE" id="PS50082">
    <property type="entry name" value="WD_REPEATS_2"/>
    <property type="match status" value="2"/>
</dbReference>
<dbReference type="InterPro" id="IPR015943">
    <property type="entry name" value="WD40/YVTN_repeat-like_dom_sf"/>
</dbReference>
<feature type="domain" description="BEACH" evidence="5">
    <location>
        <begin position="2507"/>
        <end position="2799"/>
    </location>
</feature>
<feature type="region of interest" description="Disordered" evidence="4">
    <location>
        <begin position="1604"/>
        <end position="1639"/>
    </location>
</feature>
<organism evidence="7 8">
    <name type="scientific">Rhynocoris fuscipes</name>
    <dbReference type="NCBI Taxonomy" id="488301"/>
    <lineage>
        <taxon>Eukaryota</taxon>
        <taxon>Metazoa</taxon>
        <taxon>Ecdysozoa</taxon>
        <taxon>Arthropoda</taxon>
        <taxon>Hexapoda</taxon>
        <taxon>Insecta</taxon>
        <taxon>Pterygota</taxon>
        <taxon>Neoptera</taxon>
        <taxon>Paraneoptera</taxon>
        <taxon>Hemiptera</taxon>
        <taxon>Heteroptera</taxon>
        <taxon>Panheteroptera</taxon>
        <taxon>Cimicomorpha</taxon>
        <taxon>Reduviidae</taxon>
        <taxon>Harpactorinae</taxon>
        <taxon>Harpactorini</taxon>
        <taxon>Rhynocoris</taxon>
    </lineage>
</organism>
<dbReference type="FunFam" id="1.10.1540.10:FF:000001">
    <property type="entry name" value="neurobeachin isoform X1"/>
    <property type="match status" value="1"/>
</dbReference>
<feature type="compositionally biased region" description="Basic residues" evidence="4">
    <location>
        <begin position="1615"/>
        <end position="1625"/>
    </location>
</feature>
<dbReference type="InterPro" id="IPR023362">
    <property type="entry name" value="PH-BEACH_dom"/>
</dbReference>
<dbReference type="PANTHER" id="PTHR13743">
    <property type="entry name" value="BEIGE/BEACH-RELATED"/>
    <property type="match status" value="1"/>
</dbReference>
<dbReference type="Pfam" id="PF00400">
    <property type="entry name" value="WD40"/>
    <property type="match status" value="1"/>
</dbReference>
<evidence type="ECO:0000313" key="7">
    <source>
        <dbReference type="EMBL" id="KAK9508246.1"/>
    </source>
</evidence>
<dbReference type="Pfam" id="PF02138">
    <property type="entry name" value="Beach"/>
    <property type="match status" value="1"/>
</dbReference>
<evidence type="ECO:0000256" key="2">
    <source>
        <dbReference type="ARBA" id="ARBA00022737"/>
    </source>
</evidence>
<proteinExistence type="predicted"/>
<dbReference type="SUPFAM" id="SSF50729">
    <property type="entry name" value="PH domain-like"/>
    <property type="match status" value="1"/>
</dbReference>
<evidence type="ECO:0000259" key="6">
    <source>
        <dbReference type="PROSITE" id="PS51783"/>
    </source>
</evidence>
<evidence type="ECO:0008006" key="9">
    <source>
        <dbReference type="Google" id="ProtNLM"/>
    </source>
</evidence>
<dbReference type="InterPro" id="IPR001680">
    <property type="entry name" value="WD40_rpt"/>
</dbReference>
<dbReference type="InterPro" id="IPR036372">
    <property type="entry name" value="BEACH_dom_sf"/>
</dbReference>
<dbReference type="SUPFAM" id="SSF50978">
    <property type="entry name" value="WD40 repeat-like"/>
    <property type="match status" value="1"/>
</dbReference>
<feature type="compositionally biased region" description="Polar residues" evidence="4">
    <location>
        <begin position="1605"/>
        <end position="1614"/>
    </location>
</feature>
<dbReference type="Gene3D" id="2.130.10.10">
    <property type="entry name" value="YVTN repeat-like/Quinoprotein amine dehydrogenase"/>
    <property type="match status" value="1"/>
</dbReference>
<dbReference type="CDD" id="cd01201">
    <property type="entry name" value="PH_BEACH"/>
    <property type="match status" value="1"/>
</dbReference>
<dbReference type="InterPro" id="IPR036322">
    <property type="entry name" value="WD40_repeat_dom_sf"/>
</dbReference>
<comment type="caution">
    <text evidence="7">The sequence shown here is derived from an EMBL/GenBank/DDBJ whole genome shotgun (WGS) entry which is preliminary data.</text>
</comment>
<dbReference type="SUPFAM" id="SSF81837">
    <property type="entry name" value="BEACH domain"/>
    <property type="match status" value="1"/>
</dbReference>
<dbReference type="SMART" id="SM01026">
    <property type="entry name" value="Beach"/>
    <property type="match status" value="1"/>
</dbReference>
<dbReference type="CDD" id="cd06071">
    <property type="entry name" value="Beach"/>
    <property type="match status" value="1"/>
</dbReference>
<dbReference type="PROSITE" id="PS50294">
    <property type="entry name" value="WD_REPEATS_REGION"/>
    <property type="match status" value="1"/>
</dbReference>
<dbReference type="InterPro" id="IPR050865">
    <property type="entry name" value="BEACH_Domain"/>
</dbReference>
<dbReference type="Pfam" id="PF14844">
    <property type="entry name" value="PH_BEACH"/>
    <property type="match status" value="1"/>
</dbReference>
<dbReference type="EMBL" id="JAPXFL010000004">
    <property type="protein sequence ID" value="KAK9508246.1"/>
    <property type="molecule type" value="Genomic_DNA"/>
</dbReference>
<gene>
    <name evidence="7" type="ORF">O3M35_007946</name>
</gene>
<evidence type="ECO:0000256" key="4">
    <source>
        <dbReference type="SAM" id="MobiDB-lite"/>
    </source>
</evidence>
<dbReference type="PROSITE" id="PS00678">
    <property type="entry name" value="WD_REPEATS_1"/>
    <property type="match status" value="1"/>
</dbReference>
<dbReference type="PROSITE" id="PS51783">
    <property type="entry name" value="PH_BEACH"/>
    <property type="match status" value="1"/>
</dbReference>
<dbReference type="PANTHER" id="PTHR13743:SF86">
    <property type="entry name" value="LYSOSOMAL-TRAFFICKING REGULATOR"/>
    <property type="match status" value="1"/>
</dbReference>
<dbReference type="Gene3D" id="2.30.29.30">
    <property type="entry name" value="Pleckstrin-homology domain (PH domain)/Phosphotyrosine-binding domain (PTB)"/>
    <property type="match status" value="1"/>
</dbReference>
<dbReference type="InterPro" id="IPR000409">
    <property type="entry name" value="BEACH_dom"/>
</dbReference>
<feature type="compositionally biased region" description="Basic and acidic residues" evidence="4">
    <location>
        <begin position="22"/>
        <end position="31"/>
    </location>
</feature>
<dbReference type="Proteomes" id="UP001461498">
    <property type="component" value="Unassembled WGS sequence"/>
</dbReference>
<evidence type="ECO:0000313" key="8">
    <source>
        <dbReference type="Proteomes" id="UP001461498"/>
    </source>
</evidence>
<dbReference type="InterPro" id="IPR019775">
    <property type="entry name" value="WD40_repeat_CS"/>
</dbReference>
<dbReference type="SMART" id="SM00320">
    <property type="entry name" value="WD40"/>
    <property type="match status" value="5"/>
</dbReference>
<dbReference type="Gene3D" id="1.10.1540.10">
    <property type="entry name" value="BEACH domain"/>
    <property type="match status" value="1"/>
</dbReference>
<accession>A0AAW1DBS8</accession>
<evidence type="ECO:0000259" key="5">
    <source>
        <dbReference type="PROSITE" id="PS50197"/>
    </source>
</evidence>
<reference evidence="7 8" key="1">
    <citation type="submission" date="2022-12" db="EMBL/GenBank/DDBJ databases">
        <title>Chromosome-level genome assembly of true bugs.</title>
        <authorList>
            <person name="Ma L."/>
            <person name="Li H."/>
        </authorList>
    </citation>
    <scope>NUCLEOTIDE SEQUENCE [LARGE SCALE GENOMIC DNA]</scope>
    <source>
        <strain evidence="7">Lab_2022b</strain>
    </source>
</reference>
<protein>
    <recommendedName>
        <fullName evidence="9">Lysosomal-trafficking regulator</fullName>
    </recommendedName>
</protein>
<keyword evidence="1 3" id="KW-0853">WD repeat</keyword>
<feature type="domain" description="BEACH-type PH" evidence="6">
    <location>
        <begin position="2410"/>
        <end position="2502"/>
    </location>
</feature>
<dbReference type="PROSITE" id="PS50197">
    <property type="entry name" value="BEACH"/>
    <property type="match status" value="1"/>
</dbReference>
<feature type="region of interest" description="Disordered" evidence="4">
    <location>
        <begin position="1673"/>
        <end position="1712"/>
    </location>
</feature>
<feature type="repeat" description="WD" evidence="3">
    <location>
        <begin position="2967"/>
        <end position="3008"/>
    </location>
</feature>
<sequence length="3153" mass="353025">MDFDYFTTVVRSEEDNECCDGDGEKPGDKTSRTSTARSSIVQKKKGKRLSPVDFRDDRLTKVFREEMSSYQFRLLIAELLQALCLVDTAQSKVLLHCFNFSLEQLCSLQFSATAGENKRAEELKISITRLFLFALDRVLVQPESVGPIVQKGALPLMLRLLEDGVSKATRSTPEWRRTSSPGNTLLQDFIFGVLYAVINLVQCLLLQLQHFNANDCSERTDSFLVHFRQFIASQNGRLIDKTIQCILASPPSTSNQDKSALSRVRKIINLLSQLVLSFKHIRTRLVHIRSCKKSKHRNCRYPVLSHHHDNIFGRIYTNSVMPNTDISEGSCAITTLFMVFTRFLSEKTEREVSIIIMQAMMQCGTCCCFPAATLVTRILRVLQQADTRLRNLGLALLEKTIYREVGAIDLDTMCNVCVSANDKDKSFSDLTKHRWACLEAFQDMLLSPNPKVSHAVGSHLMRVTPRCSIQVQREMFFGVFYPVFMITKKKYLTGKTERDKQAIILCLSAFTNLLGRIRFAEEFLQREGLRDVVELINDRNFTNLCCLILEVIIVLRIWKLEQRQQSYDSIDDKILELKLLVNNILESSAEFLATLKKFSDEKGEIIFHRDTDWDIYMKCLERLGLFWRSWANLCIYSPQIRAYSDRHINIQCYTLLTLFVAHLTKTIRVKDSATGEFSDKTSAVSQMNLKLLEPLIVLSVISPYSGNPGGVSQLTERLEKVVRSNLGLKSVCDVLLRSSGAKACLRTVVPMHPMPKLDELEAGVANAFDENHSDTSLENSADEGYDADIDLPCRKLQERDTLSGKGSLPPSRKISLFVSDRKINQIAHPQLCHLALQLIVRCHRDDKWIKECIYSLHKLTAVLRDGNDNAFSLAKSGFIKELLLQFSELLTEDRPEFYEMQHAVLELFCCLAKSYLSSNELAIYLSFFNHDLPPLKLLLPGLLKVVSGNVADQPKHILSFPMSYSNANIINTTAAHKLAIAFHQQHLSTNIQSCWSRGALFLPLNAELGWAMWVQGFSMSLWLRLEPHYPVDSTDRPETYAESTSSESGRSSGLDDISIDNLLHIISIGCEAMVLEFWADTSRELLHVRLTRPDNNKIEILSEVSLEGRITANTWHHLAISVHDSVHSGKVIIEVTLIIDGWCEVQVPLTFKGILVRKNRPTCVILGDTRKGIHKDIDGICLDPGKWNFGGLMMFRKPVLKDKKTVVLLAAFGSDCYTVTKTRVGSLPPAWHTVFNYKTLTAGIPWSDLLDNNADASLYKELQETFLCSYSAKMPDVLNVYPLASVTSGGLSTSFRVIGVEQRCSQLVPQCTSLVTFCEPSSINFSTITTAIDSLGGISVFVYLMGRVVELKGNEIEQAQALELLLRLSHSEPSLKTQSANCLPLLKYMLVTETCTPGPYMLKAILDTCCDRPGLLSPWADELHIAAACDHILTEPYTVVTLVLGPAQAWLKAPGAPLALFLKCLLALLKDDHPFREFNAAQLNRANALEALLEFCKGRQVESSSRLDQELCVSLVDVIRGLMTAPPQLHHVTAVADYLLLAHPAHATYISHSRASLYFVLPPRPPSKQRRHARKSGGGLFDRSDVGEYRGLFTRPVDPSKLNRALSNLQIKQHTSGKSKSRRISRMSPSDDLASQPDVVCDSGISGSYRGGNADTVDIDRLSDVSANTYFTTHHDNRRDSSSSTTSTTTSSSTTNSTEDDEKYNNESEVDEGDDSITVGLLNLLRDQILVMPDSVAHNALPNVLTPESFIVMANHSNIAITTAVVKVLSAYLERVNGEEKARFVKDRGFYLLAMQLSHAGPTVELADALAGIVTNTHWLPISVQAGDTVDDFNLPGIVPLLGLLPRSIAVSSDDSTLCRNIVTFLHNIFAKITDWKSLLEYGIVEALLKTLLCIIHQGNIAGSPGGSVTEMNDHNNNLLLVDVDAFLCSIVMQCIQSSGGGNAQILHEIISQVEYVYGMECRSCGEISDCCLTIKRTHANILQNALKCLVDTVTSYASKPFFFSSVISLSSDDIETSSGYSISGLLSPSLSNPPPTAAVTGKLSKSDLVERFKAVASRATEFIIYSEPNTYEHLTGVENEKIIDFMKGIWTFLLQALVTIVERKSTSVRTSWSNVVWASREILRTLGAQAFLWLLSPAHPVAIKMFAVQTILNEPRSKDILMYIISNTQLEKNLALFLCDLRNSGKLSESSIRSVDELTNKVEEWCASSVLGLMSSSTSATSSSDQVGNGPPQLTREFSITEACATSSLVRHTWRRQHDQNSVHKVVYRHEGIVKELAERAMNVTKEVESGQSHQRKLLMETIKNEFGCRVQAAFKWKELIYRLTHERAVWYSPKLYPHSWELDPTEGPARVRNRLRRCHLNLDKKFFKNDPSRPEVDQNDENEGNKEPLSFLFEDSMSTSAVLIDRLHSNTKIRHMCKASVIRPDKTQPGELLIGHCSLYFVPTERFNTKEWAFDQIKELHRRRFELQERALEIFLLNGKTFLVAFESTKERDVFMAALLDCELCNRVASEPLGDAVDLWRESAITNWQYLTVLNTLAGRSYNDLMQYPILPFIIADYTSQTLDLDDIKSYRNLTKPMAIQEKKNEAHYINNYNYFKTELTADHEPYHYSSHYSNSGIVLHFLVRLPPFTNMFLAYQDNNFDWPDRTFHSLHTTWRLTSSESATDVKELIPEFFFLPEFLTNREGFNFGLRQNGEPVDNVILPPWASDPRLFILVHRQALESRHVREYLPQWIDLVFGYKQTGKAAVDSINVFHPATYYGFDPDSIPDKLLRDAWRTMVRMYGQTPRQLFKAPHPMVVKSFAPLINTSAPPVLKSVRGLSWGHYAGSPGDPPPVVIWQHNHQVPVSTLVALLSNDVFGLAPNTCLLLSYSKESFLSQTISGHPSVLGAALISWNHGDSIMRAKLRKEQTPFPALSYNGMTVSFCTSVPDCNQLWVGYSSGKIYVYTFKFDSVGGTLNFDNEPVCLVGHRALVSSIAISRAFSIAISAAVDGSAIIWDINTLTYVRSLPDLQLPINVVSISETLGDIASVGQEKHSSNLRLHSINATLVGSITTSEQITSLCFSTAPEGISVNVVAAGMSDGSIRLWSTWDLTPVGKISAQGLTQPIICVIYSHDSQHLYASTADGQIVIWQSSSAKFPGKTPRFLNLTNLL</sequence>
<keyword evidence="8" id="KW-1185">Reference proteome</keyword>
<keyword evidence="2" id="KW-0677">Repeat</keyword>
<evidence type="ECO:0000256" key="3">
    <source>
        <dbReference type="PROSITE-ProRule" id="PRU00221"/>
    </source>
</evidence>
<feature type="region of interest" description="Disordered" evidence="4">
    <location>
        <begin position="15"/>
        <end position="38"/>
    </location>
</feature>
<feature type="compositionally biased region" description="Acidic residues" evidence="4">
    <location>
        <begin position="1698"/>
        <end position="1712"/>
    </location>
</feature>
<feature type="repeat" description="WD" evidence="3">
    <location>
        <begin position="3101"/>
        <end position="3133"/>
    </location>
</feature>